<dbReference type="Gene3D" id="2.40.160.10">
    <property type="entry name" value="Porin"/>
    <property type="match status" value="1"/>
</dbReference>
<dbReference type="InterPro" id="IPR023614">
    <property type="entry name" value="Porin_dom_sf"/>
</dbReference>
<gene>
    <name evidence="3" type="ORF">MNB_SV-6-753</name>
</gene>
<reference evidence="3" key="1">
    <citation type="submission" date="2016-10" db="EMBL/GenBank/DDBJ databases">
        <authorList>
            <person name="de Groot N.N."/>
        </authorList>
    </citation>
    <scope>NUCLEOTIDE SEQUENCE</scope>
</reference>
<keyword evidence="2" id="KW-0732">Signal</keyword>
<dbReference type="EMBL" id="FPHC01000043">
    <property type="protein sequence ID" value="SFV57443.1"/>
    <property type="molecule type" value="Genomic_DNA"/>
</dbReference>
<evidence type="ECO:0000256" key="2">
    <source>
        <dbReference type="ARBA" id="ARBA00022729"/>
    </source>
</evidence>
<dbReference type="PANTHER" id="PTHR34596">
    <property type="entry name" value="CHITOPORIN"/>
    <property type="match status" value="1"/>
</dbReference>
<sequence length="414" mass="46339">MWSIVVIGRVFFGSAFLMVLATDMYGAVDNNSTEQRAMSEDIFSLERVTGQLRLGYIYVDPKFSGEATSYSTALGGQLKYESARYGGFGVGLAFYTSHALDPLSGEEMDGKFNDELSTVDGHYDLLAEVYVDYLMDDFQIRIGRQVIDTPYMDSDDIRMTPNTFEGLMARYSHEELSIDAGYMTKWQGPDAGVYKFVDLVDGGDGIAMVGMRYESGDIESNLWYYYADNIANIVYADTKYSYKLSDKTTLTSGAQVANQSELDDSGIDATLFGAMTELGYGDFMLGLAYNRLIVDSDHEYFGGFGGGVGFVNMFEMTAGVFSFHQSATAWKLSLSYDLSNLGFDNLCISYDYGDYKGDVKHEASEHNLIVTYEPSDDWNIEITYDKIEDMDRDISSEHVDYGVDRVLARVNYNF</sequence>
<keyword evidence="1" id="KW-0813">Transport</keyword>
<dbReference type="AlphaFoldDB" id="A0A1W1BVA3"/>
<name>A0A1W1BVA3_9ZZZZ</name>
<dbReference type="InterPro" id="IPR005318">
    <property type="entry name" value="OM_porin_bac"/>
</dbReference>
<accession>A0A1W1BVA3</accession>
<dbReference type="SUPFAM" id="SSF56935">
    <property type="entry name" value="Porins"/>
    <property type="match status" value="1"/>
</dbReference>
<dbReference type="Pfam" id="PF03573">
    <property type="entry name" value="OprD"/>
    <property type="match status" value="1"/>
</dbReference>
<evidence type="ECO:0000256" key="1">
    <source>
        <dbReference type="ARBA" id="ARBA00022448"/>
    </source>
</evidence>
<organism evidence="3">
    <name type="scientific">hydrothermal vent metagenome</name>
    <dbReference type="NCBI Taxonomy" id="652676"/>
    <lineage>
        <taxon>unclassified sequences</taxon>
        <taxon>metagenomes</taxon>
        <taxon>ecological metagenomes</taxon>
    </lineage>
</organism>
<dbReference type="GO" id="GO:0016020">
    <property type="term" value="C:membrane"/>
    <property type="evidence" value="ECO:0007669"/>
    <property type="project" value="InterPro"/>
</dbReference>
<proteinExistence type="predicted"/>
<evidence type="ECO:0000313" key="3">
    <source>
        <dbReference type="EMBL" id="SFV57443.1"/>
    </source>
</evidence>
<dbReference type="PANTHER" id="PTHR34596:SF2">
    <property type="entry name" value="CHITOPORIN"/>
    <property type="match status" value="1"/>
</dbReference>
<evidence type="ECO:0008006" key="4">
    <source>
        <dbReference type="Google" id="ProtNLM"/>
    </source>
</evidence>
<protein>
    <recommendedName>
        <fullName evidence="4">Porin</fullName>
    </recommendedName>
</protein>
<dbReference type="GO" id="GO:0015288">
    <property type="term" value="F:porin activity"/>
    <property type="evidence" value="ECO:0007669"/>
    <property type="project" value="TreeGrafter"/>
</dbReference>